<evidence type="ECO:0000313" key="3">
    <source>
        <dbReference type="EMBL" id="SFJ28611.1"/>
    </source>
</evidence>
<evidence type="ECO:0000259" key="2">
    <source>
        <dbReference type="Pfam" id="PF13283"/>
    </source>
</evidence>
<dbReference type="STRING" id="420953.SAMN05192543_106205"/>
<keyword evidence="4" id="KW-1185">Reference proteome</keyword>
<proteinExistence type="predicted"/>
<dbReference type="Pfam" id="PF13283">
    <property type="entry name" value="NfrA_C"/>
    <property type="match status" value="1"/>
</dbReference>
<dbReference type="EMBL" id="FOQU01000006">
    <property type="protein sequence ID" value="SFJ28611.1"/>
    <property type="molecule type" value="Genomic_DNA"/>
</dbReference>
<evidence type="ECO:0000256" key="1">
    <source>
        <dbReference type="SAM" id="MobiDB-lite"/>
    </source>
</evidence>
<dbReference type="InterPro" id="IPR011990">
    <property type="entry name" value="TPR-like_helical_dom_sf"/>
</dbReference>
<evidence type="ECO:0000313" key="4">
    <source>
        <dbReference type="Proteomes" id="UP000199548"/>
    </source>
</evidence>
<protein>
    <submittedName>
        <fullName evidence="3">Bacteriophage N adsorption protein A C-term</fullName>
    </submittedName>
</protein>
<dbReference type="Proteomes" id="UP000199548">
    <property type="component" value="Unassembled WGS sequence"/>
</dbReference>
<feature type="region of interest" description="Disordered" evidence="1">
    <location>
        <begin position="18"/>
        <end position="45"/>
    </location>
</feature>
<feature type="domain" description="Bacteriophage N4 adsorption protein A C-terminal" evidence="2">
    <location>
        <begin position="675"/>
        <end position="845"/>
    </location>
</feature>
<dbReference type="InterPro" id="IPR025137">
    <property type="entry name" value="NfrA_C"/>
</dbReference>
<name>A0A1I3Q5D2_9BURK</name>
<organism evidence="3 4">
    <name type="scientific">Paraburkholderia megapolitana</name>
    <dbReference type="NCBI Taxonomy" id="420953"/>
    <lineage>
        <taxon>Bacteria</taxon>
        <taxon>Pseudomonadati</taxon>
        <taxon>Pseudomonadota</taxon>
        <taxon>Betaproteobacteria</taxon>
        <taxon>Burkholderiales</taxon>
        <taxon>Burkholderiaceae</taxon>
        <taxon>Paraburkholderia</taxon>
    </lineage>
</organism>
<feature type="region of interest" description="Disordered" evidence="1">
    <location>
        <begin position="115"/>
        <end position="137"/>
    </location>
</feature>
<dbReference type="SUPFAM" id="SSF48452">
    <property type="entry name" value="TPR-like"/>
    <property type="match status" value="3"/>
</dbReference>
<sequence length="850" mass="90294">MVTGVLCFGASSGHAQTSTQAQGEVGAARMSGASGTQNAPDTSGAVSIASAQLPAASEPLPLSGAAYRVAQDAYAAYARHDYPTAVAAAREAIRQRPDVASLRLLLANALAAERHSGEASRSGPGSRELPGDPNALTGAALTSAQQAYNAYDAKDFPAAVRYANEAIAQRPDVLRLRLLMIDAASAAGQDADAWSADLDAVRRFGDRDELSLRRRFIGNRLAPKASGSSYAALKRGDDAQAVALARQTVEYEPDKASYRVQLIDTLFATNDLAGVQAAASAAIAADDIGIMLLTLHGYALAAQGKTSEADTDFSKVQQAHDATQRNQRIARVIIADVWIAEGEAQRALDLLAPLKTNGDDTDPPIALRRYQARQLLAKASSQVPAVAPARAVTAQAIDPARRPVIDCTVDQFGASCDVYAADPGFFAARASAAATTAKDRTGAVGYAREAVKAAPDDPQHRIELIDALSAAGDAKSATREARRMIDAGMDAAMPDLSAAYIAQRAGDSRLAYEHFRRADEAGQLPARANADAGYAAWRAHRNRDAAKYFERAIDANTAVDATIATSAAPTTSAAPAVPKEVANDALNGGNAPVTPIALNDIRSAHADVTRNWGFNVSMNYRGAGIQPGFSPSPAQSTSNNWQTGVEAYWRPFGSLGDRMFEVYARGYESFGVKGGSPSGADTLQAAVGARAKPFSQIDAIVAFERIIPIGSSVNPDWLARLAYSGGFGTARRVDVPSWWTAQIYAEAGHYLNGDSTYATTNLEFGRTFRMDRYSPKWTVFPYAVIGADYDSTVDHSIPLGAGIGISTRYWMRDSMYDTPRSYIDLSVQYRLKITGDDRARGVFFGATYSY</sequence>
<dbReference type="AlphaFoldDB" id="A0A1I3Q5D2"/>
<feature type="compositionally biased region" description="Polar residues" evidence="1">
    <location>
        <begin position="33"/>
        <end position="45"/>
    </location>
</feature>
<reference evidence="3 4" key="1">
    <citation type="submission" date="2016-10" db="EMBL/GenBank/DDBJ databases">
        <authorList>
            <person name="de Groot N.N."/>
        </authorList>
    </citation>
    <scope>NUCLEOTIDE SEQUENCE [LARGE SCALE GENOMIC DNA]</scope>
    <source>
        <strain evidence="3 4">LMG 23650</strain>
    </source>
</reference>
<dbReference type="Gene3D" id="1.25.40.10">
    <property type="entry name" value="Tetratricopeptide repeat domain"/>
    <property type="match status" value="3"/>
</dbReference>
<accession>A0A1I3Q5D2</accession>
<gene>
    <name evidence="3" type="ORF">SAMN05192543_106205</name>
</gene>